<dbReference type="Pfam" id="PF07179">
    <property type="entry name" value="SseB"/>
    <property type="match status" value="1"/>
</dbReference>
<dbReference type="EMBL" id="FNLM01000034">
    <property type="protein sequence ID" value="SDU28776.1"/>
    <property type="molecule type" value="Genomic_DNA"/>
</dbReference>
<dbReference type="RefSeq" id="WP_074848866.1">
    <property type="nucleotide sequence ID" value="NZ_FNLM01000034.1"/>
</dbReference>
<dbReference type="Proteomes" id="UP000183180">
    <property type="component" value="Unassembled WGS sequence"/>
</dbReference>
<dbReference type="InterPro" id="IPR009839">
    <property type="entry name" value="SseB_N"/>
</dbReference>
<protein>
    <submittedName>
        <fullName evidence="2">SseB protein N-terminal domain-containing protein</fullName>
    </submittedName>
</protein>
<reference evidence="2 3" key="1">
    <citation type="submission" date="2016-10" db="EMBL/GenBank/DDBJ databases">
        <authorList>
            <person name="de Groot N.N."/>
        </authorList>
    </citation>
    <scope>NUCLEOTIDE SEQUENCE [LARGE SCALE GENOMIC DNA]</scope>
    <source>
        <strain evidence="2 3">DSM 44215</strain>
    </source>
</reference>
<accession>A0A1H2HAE4</accession>
<dbReference type="AlphaFoldDB" id="A0A1H2HAE4"/>
<sequence>MTVTYAGEVRAYLSGFGDPPKLYDALREARLSVPLDVHGRFFTLTQSGIAWMLAFTTPQRLRDFADLTDRDPAEITYVDVAGQQLIDEVLDKAPEPTGLVVDAATSETMTFPPTKELTPHCFYDDEGEIVR</sequence>
<dbReference type="STRING" id="158898.SAMN04488548_134355"/>
<evidence type="ECO:0000259" key="1">
    <source>
        <dbReference type="Pfam" id="PF07179"/>
    </source>
</evidence>
<name>A0A1H2HAE4_9ACTN</name>
<evidence type="ECO:0000313" key="2">
    <source>
        <dbReference type="EMBL" id="SDU28776.1"/>
    </source>
</evidence>
<proteinExistence type="predicted"/>
<organism evidence="2 3">
    <name type="scientific">Gordonia westfalica</name>
    <dbReference type="NCBI Taxonomy" id="158898"/>
    <lineage>
        <taxon>Bacteria</taxon>
        <taxon>Bacillati</taxon>
        <taxon>Actinomycetota</taxon>
        <taxon>Actinomycetes</taxon>
        <taxon>Mycobacteriales</taxon>
        <taxon>Gordoniaceae</taxon>
        <taxon>Gordonia</taxon>
    </lineage>
</organism>
<evidence type="ECO:0000313" key="3">
    <source>
        <dbReference type="Proteomes" id="UP000183180"/>
    </source>
</evidence>
<dbReference type="OrthoDB" id="4375602at2"/>
<feature type="domain" description="SseB protein N-terminal" evidence="1">
    <location>
        <begin position="19"/>
        <end position="114"/>
    </location>
</feature>
<gene>
    <name evidence="2" type="ORF">SAMN04488548_134355</name>
</gene>